<comment type="subcellular location">
    <subcellularLocation>
        <location evidence="1">Nucleus</location>
    </subcellularLocation>
</comment>
<dbReference type="Pfam" id="PF02291">
    <property type="entry name" value="TFIID-31kDa"/>
    <property type="match status" value="1"/>
</dbReference>
<reference evidence="8" key="1">
    <citation type="submission" date="2024-04" db="EMBL/GenBank/DDBJ databases">
        <authorList>
            <person name="Shaw F."/>
            <person name="Minotto A."/>
        </authorList>
    </citation>
    <scope>NUCLEOTIDE SEQUENCE [LARGE SCALE GENOMIC DNA]</scope>
</reference>
<feature type="compositionally biased region" description="Low complexity" evidence="6">
    <location>
        <begin position="234"/>
        <end position="244"/>
    </location>
</feature>
<evidence type="ECO:0000256" key="5">
    <source>
        <dbReference type="ARBA" id="ARBA00023242"/>
    </source>
</evidence>
<keyword evidence="5" id="KW-0539">Nucleus</keyword>
<dbReference type="SUPFAM" id="SSF47113">
    <property type="entry name" value="Histone-fold"/>
    <property type="match status" value="1"/>
</dbReference>
<gene>
    <name evidence="7" type="ORF">GFSPODELE1_LOCUS3653</name>
</gene>
<name>A0ABP1D0Y9_9APHY</name>
<dbReference type="InterPro" id="IPR009072">
    <property type="entry name" value="Histone-fold"/>
</dbReference>
<feature type="region of interest" description="Disordered" evidence="6">
    <location>
        <begin position="132"/>
        <end position="256"/>
    </location>
</feature>
<feature type="compositionally biased region" description="Acidic residues" evidence="6">
    <location>
        <begin position="143"/>
        <end position="160"/>
    </location>
</feature>
<keyword evidence="8" id="KW-1185">Reference proteome</keyword>
<organism evidence="7 8">
    <name type="scientific">Somion occarium</name>
    <dbReference type="NCBI Taxonomy" id="3059160"/>
    <lineage>
        <taxon>Eukaryota</taxon>
        <taxon>Fungi</taxon>
        <taxon>Dikarya</taxon>
        <taxon>Basidiomycota</taxon>
        <taxon>Agaricomycotina</taxon>
        <taxon>Agaricomycetes</taxon>
        <taxon>Polyporales</taxon>
        <taxon>Cerrenaceae</taxon>
        <taxon>Somion</taxon>
    </lineage>
</organism>
<evidence type="ECO:0000256" key="1">
    <source>
        <dbReference type="ARBA" id="ARBA00004123"/>
    </source>
</evidence>
<feature type="compositionally biased region" description="Acidic residues" evidence="6">
    <location>
        <begin position="206"/>
        <end position="229"/>
    </location>
</feature>
<protein>
    <recommendedName>
        <fullName evidence="9">TFIID-31kDa-domain-containing protein</fullName>
    </recommendedName>
</protein>
<evidence type="ECO:0000256" key="4">
    <source>
        <dbReference type="ARBA" id="ARBA00023163"/>
    </source>
</evidence>
<evidence type="ECO:0000313" key="8">
    <source>
        <dbReference type="Proteomes" id="UP001497453"/>
    </source>
</evidence>
<evidence type="ECO:0008006" key="9">
    <source>
        <dbReference type="Google" id="ProtNLM"/>
    </source>
</evidence>
<evidence type="ECO:0000256" key="2">
    <source>
        <dbReference type="ARBA" id="ARBA00007646"/>
    </source>
</evidence>
<sequence>MSRSAQADALPPTARSIALLLASTPTVQDAQPGVLHQLLEFSHRYTTQVLSDALVYAEHAGRPGKMEMDDIVLAVQARVGWEFGGRVPKEYILSLASQTNNVPLPPVPEVFGVRLPSASECLTAVDFDLVPNQPPPGVKLYDEEVEEVEESEEEDEEDMEPAAIPSSSAETVPSQPTQEQRPPPAPMGAIQTASDVDMITSGGGLQEEEGSEVEEDGLFAGGDEEEESGNEQMDVAVPAPDAAVNGIKRKLDEDYD</sequence>
<dbReference type="PANTHER" id="PTHR48068">
    <property type="entry name" value="TAF9 RNA POLYMERASE II, TATA BOX-BINDING PROTEIN (TBP)-ASSOCIATED FACTOR"/>
    <property type="match status" value="1"/>
</dbReference>
<evidence type="ECO:0000313" key="7">
    <source>
        <dbReference type="EMBL" id="CAL1701568.1"/>
    </source>
</evidence>
<evidence type="ECO:0000256" key="6">
    <source>
        <dbReference type="SAM" id="MobiDB-lite"/>
    </source>
</evidence>
<dbReference type="InterPro" id="IPR051431">
    <property type="entry name" value="TFIID_subunit_9"/>
</dbReference>
<feature type="compositionally biased region" description="Polar residues" evidence="6">
    <location>
        <begin position="165"/>
        <end position="180"/>
    </location>
</feature>
<dbReference type="InterPro" id="IPR003162">
    <property type="entry name" value="TFIID-31"/>
</dbReference>
<evidence type="ECO:0000256" key="3">
    <source>
        <dbReference type="ARBA" id="ARBA00023015"/>
    </source>
</evidence>
<dbReference type="Proteomes" id="UP001497453">
    <property type="component" value="Chromosome 2"/>
</dbReference>
<dbReference type="EMBL" id="OZ037945">
    <property type="protein sequence ID" value="CAL1701568.1"/>
    <property type="molecule type" value="Genomic_DNA"/>
</dbReference>
<keyword evidence="4" id="KW-0804">Transcription</keyword>
<accession>A0ABP1D0Y9</accession>
<dbReference type="PANTHER" id="PTHR48068:SF4">
    <property type="entry name" value="TATA-BOX BINDING PROTEIN ASSOCIATED FACTOR 9"/>
    <property type="match status" value="1"/>
</dbReference>
<proteinExistence type="inferred from homology"/>
<dbReference type="CDD" id="cd07979">
    <property type="entry name" value="HFD_TAF9"/>
    <property type="match status" value="1"/>
</dbReference>
<keyword evidence="3" id="KW-0805">Transcription regulation</keyword>
<dbReference type="Gene3D" id="1.10.20.10">
    <property type="entry name" value="Histone, subunit A"/>
    <property type="match status" value="1"/>
</dbReference>
<comment type="similarity">
    <text evidence="2">Belongs to the TAF9 family.</text>
</comment>